<evidence type="ECO:0000313" key="2">
    <source>
        <dbReference type="Proteomes" id="UP000006527"/>
    </source>
</evidence>
<sequence length="43" mass="4945">MVLAFPKGSEPEPREPLLLCTNFRFSDSHNLRVRSIPSSPMRM</sequence>
<dbReference type="EMBL" id="GU071098">
    <property type="protein sequence ID" value="ADO98246.1"/>
    <property type="molecule type" value="Genomic_DNA"/>
</dbReference>
<evidence type="ECO:0000313" key="1">
    <source>
        <dbReference type="EMBL" id="ADO98246.1"/>
    </source>
</evidence>
<organism evidence="1 2">
    <name type="scientific">Synechococcus phage S-SSM7</name>
    <dbReference type="NCBI Taxonomy" id="445686"/>
    <lineage>
        <taxon>Viruses</taxon>
        <taxon>Duplodnaviria</taxon>
        <taxon>Heunggongvirae</taxon>
        <taxon>Uroviricota</taxon>
        <taxon>Caudoviricetes</taxon>
        <taxon>Pantevenvirales</taxon>
        <taxon>Kyanoviridae</taxon>
        <taxon>Lipsvirus</taxon>
        <taxon>Lipsvirus ssm7</taxon>
    </lineage>
</organism>
<dbReference type="Proteomes" id="UP000006527">
    <property type="component" value="Segment"/>
</dbReference>
<reference evidence="1 2" key="1">
    <citation type="journal article" date="2010" name="Environ. Microbiol.">
        <title>Genomic analysis of oceanic cyanobacterial myoviruses compared with T4-like myoviruses from diverse hosts and environments.</title>
        <authorList>
            <person name="Sullivan M.B."/>
            <person name="Huang K.H."/>
            <person name="Ignacio-Espinoza J.C."/>
            <person name="Berlin A.M."/>
            <person name="Kelly L."/>
            <person name="Weigele P.R."/>
            <person name="DeFrancesco A.S."/>
            <person name="Kern S.E."/>
            <person name="Thompson L.R."/>
            <person name="Young S."/>
            <person name="Yandava C."/>
            <person name="Fu R."/>
            <person name="Krastins B."/>
            <person name="Chase M."/>
            <person name="Sarracino D."/>
            <person name="Osburne M.S."/>
            <person name="Henn M.R."/>
            <person name="Chisholm S.W."/>
        </authorList>
    </citation>
    <scope>NUCLEOTIDE SEQUENCE [LARGE SCALE GENOMIC DNA]</scope>
    <source>
        <strain evidence="1">8109-3</strain>
    </source>
</reference>
<protein>
    <submittedName>
        <fullName evidence="1">Uncharacterized protein</fullName>
    </submittedName>
</protein>
<dbReference type="RefSeq" id="YP_004324233.1">
    <property type="nucleotide sequence ID" value="NC_015287.1"/>
</dbReference>
<gene>
    <name evidence="1" type="ORF">SSSM7_180</name>
</gene>
<name>E3SL98_9CAUD</name>
<accession>E3SL98</accession>
<proteinExistence type="predicted"/>
<keyword evidence="2" id="KW-1185">Reference proteome</keyword>
<dbReference type="GeneID" id="10328749"/>
<dbReference type="KEGG" id="vg:10328749"/>